<feature type="domain" description="Serine aminopeptidase S33" evidence="1">
    <location>
        <begin position="131"/>
        <end position="222"/>
    </location>
</feature>
<dbReference type="InterPro" id="IPR022742">
    <property type="entry name" value="Hydrolase_4"/>
</dbReference>
<dbReference type="Proteomes" id="UP000324973">
    <property type="component" value="Unassembled WGS sequence"/>
</dbReference>
<keyword evidence="2" id="KW-0378">Hydrolase</keyword>
<evidence type="ECO:0000259" key="1">
    <source>
        <dbReference type="Pfam" id="PF12146"/>
    </source>
</evidence>
<dbReference type="PANTHER" id="PTHR43265:SF1">
    <property type="entry name" value="ESTERASE ESTD"/>
    <property type="match status" value="1"/>
</dbReference>
<name>A0A5D4XQT2_9GAMM</name>
<proteinExistence type="predicted"/>
<dbReference type="RefSeq" id="WP_149103559.1">
    <property type="nucleotide sequence ID" value="NZ_VTFT01000001.1"/>
</dbReference>
<keyword evidence="3" id="KW-1185">Reference proteome</keyword>
<dbReference type="Pfam" id="PF12146">
    <property type="entry name" value="Hydrolase_4"/>
    <property type="match status" value="1"/>
</dbReference>
<dbReference type="AlphaFoldDB" id="A0A5D4XQT2"/>
<gene>
    <name evidence="2" type="ORF">FZO89_12465</name>
</gene>
<dbReference type="InterPro" id="IPR029058">
    <property type="entry name" value="AB_hydrolase_fold"/>
</dbReference>
<sequence>MLALVAAFAFANEAPARTGTDAACGVGLYQFGDGRQVDIGNSDEERLRWRTWEGRTGSLTETTPGHWTSRLGWTERSDGIDVRFDCPAGTLRFDGKEGRRVGLRTLDTRFQGAGVALAGRLVMPPGDGPVPVVVLVHGSEDFSALEFYAHQRLFPGQGIGVFVYDKRGTGKSGGQYTHDYLLLANDAIAAAREARRLAGDRATRVGYLGTSQGGWTAPLAARIEPVDFVIASYGLAVSPLDEDREAIVYDMARQGHGPEIVAHAMEVADATAAVMLNGFRGGYERIEAVRAKYGDEPWFPHVRGNITGHLLDMPEATLRAQGPVLLDGIPLQYDPMPVLRNLDVPQLWVLAADDRAAPIGETLRRLARLQAAGRPITTAVFAGTDHGIYQYEQTADGDRVSTRNPEGYLRLLADFIRDGQVRTYLDYGASVSVSTSAATKGDGGN</sequence>
<evidence type="ECO:0000313" key="3">
    <source>
        <dbReference type="Proteomes" id="UP000324973"/>
    </source>
</evidence>
<dbReference type="PANTHER" id="PTHR43265">
    <property type="entry name" value="ESTERASE ESTD"/>
    <property type="match status" value="1"/>
</dbReference>
<comment type="caution">
    <text evidence="2">The sequence shown here is derived from an EMBL/GenBank/DDBJ whole genome shotgun (WGS) entry which is preliminary data.</text>
</comment>
<dbReference type="OrthoDB" id="1412847at2"/>
<dbReference type="EMBL" id="VTFT01000001">
    <property type="protein sequence ID" value="TYT27006.1"/>
    <property type="molecule type" value="Genomic_DNA"/>
</dbReference>
<dbReference type="Gene3D" id="3.40.50.1820">
    <property type="entry name" value="alpha/beta hydrolase"/>
    <property type="match status" value="1"/>
</dbReference>
<reference evidence="2 3" key="1">
    <citation type="submission" date="2019-08" db="EMBL/GenBank/DDBJ databases">
        <title>Luteimonas viscosus sp. nov., isolated from soil of a sunflower field.</title>
        <authorList>
            <person name="Jianli Z."/>
            <person name="Ying Z."/>
        </authorList>
    </citation>
    <scope>NUCLEOTIDE SEQUENCE [LARGE SCALE GENOMIC DNA]</scope>
    <source>
        <strain evidence="2 3">XBU10</strain>
    </source>
</reference>
<dbReference type="SUPFAM" id="SSF53474">
    <property type="entry name" value="alpha/beta-Hydrolases"/>
    <property type="match status" value="1"/>
</dbReference>
<evidence type="ECO:0000313" key="2">
    <source>
        <dbReference type="EMBL" id="TYT27006.1"/>
    </source>
</evidence>
<organism evidence="2 3">
    <name type="scientific">Luteimonas viscosa</name>
    <dbReference type="NCBI Taxonomy" id="1132694"/>
    <lineage>
        <taxon>Bacteria</taxon>
        <taxon>Pseudomonadati</taxon>
        <taxon>Pseudomonadota</taxon>
        <taxon>Gammaproteobacteria</taxon>
        <taxon>Lysobacterales</taxon>
        <taxon>Lysobacteraceae</taxon>
        <taxon>Luteimonas</taxon>
    </lineage>
</organism>
<dbReference type="GO" id="GO:0052689">
    <property type="term" value="F:carboxylic ester hydrolase activity"/>
    <property type="evidence" value="ECO:0007669"/>
    <property type="project" value="TreeGrafter"/>
</dbReference>
<dbReference type="InterPro" id="IPR053145">
    <property type="entry name" value="AB_hydrolase_Est10"/>
</dbReference>
<accession>A0A5D4XQT2</accession>
<protein>
    <submittedName>
        <fullName evidence="2">Alpha/beta hydrolase</fullName>
    </submittedName>
</protein>